<evidence type="ECO:0000259" key="2">
    <source>
        <dbReference type="Pfam" id="PF05699"/>
    </source>
</evidence>
<accession>A0A6S7GZC0</accession>
<evidence type="ECO:0000256" key="1">
    <source>
        <dbReference type="SAM" id="MobiDB-lite"/>
    </source>
</evidence>
<organism evidence="3 4">
    <name type="scientific">Paramuricea clavata</name>
    <name type="common">Red gorgonian</name>
    <name type="synonym">Violescent sea-whip</name>
    <dbReference type="NCBI Taxonomy" id="317549"/>
    <lineage>
        <taxon>Eukaryota</taxon>
        <taxon>Metazoa</taxon>
        <taxon>Cnidaria</taxon>
        <taxon>Anthozoa</taxon>
        <taxon>Octocorallia</taxon>
        <taxon>Malacalcyonacea</taxon>
        <taxon>Plexauridae</taxon>
        <taxon>Paramuricea</taxon>
    </lineage>
</organism>
<evidence type="ECO:0000313" key="3">
    <source>
        <dbReference type="EMBL" id="CAB3989780.1"/>
    </source>
</evidence>
<dbReference type="GO" id="GO:0046983">
    <property type="term" value="F:protein dimerization activity"/>
    <property type="evidence" value="ECO:0007669"/>
    <property type="project" value="InterPro"/>
</dbReference>
<feature type="compositionally biased region" description="Polar residues" evidence="1">
    <location>
        <begin position="7"/>
        <end position="21"/>
    </location>
</feature>
<dbReference type="InterPro" id="IPR012337">
    <property type="entry name" value="RNaseH-like_sf"/>
</dbReference>
<evidence type="ECO:0000313" key="4">
    <source>
        <dbReference type="Proteomes" id="UP001152795"/>
    </source>
</evidence>
<dbReference type="PANTHER" id="PTHR46880:SF5">
    <property type="entry name" value="DUF4371 DOMAIN-CONTAINING PROTEIN"/>
    <property type="match status" value="1"/>
</dbReference>
<dbReference type="OrthoDB" id="5990256at2759"/>
<dbReference type="PANTHER" id="PTHR46880">
    <property type="entry name" value="RAS-ASSOCIATING DOMAIN-CONTAINING PROTEIN"/>
    <property type="match status" value="1"/>
</dbReference>
<gene>
    <name evidence="3" type="ORF">PACLA_8A013942</name>
</gene>
<dbReference type="Proteomes" id="UP001152795">
    <property type="component" value="Unassembled WGS sequence"/>
</dbReference>
<keyword evidence="4" id="KW-1185">Reference proteome</keyword>
<dbReference type="SUPFAM" id="SSF53098">
    <property type="entry name" value="Ribonuclease H-like"/>
    <property type="match status" value="1"/>
</dbReference>
<name>A0A6S7GZC0_PARCT</name>
<feature type="domain" description="HAT C-terminal dimerisation" evidence="2">
    <location>
        <begin position="495"/>
        <end position="556"/>
    </location>
</feature>
<sequence length="586" mass="65908">MKRQRTIESFSNFFLNKTPRQGSDDNNDILDNQEASTEEIPSETPASLTLIETETPALIGEPSSDTPVSSYKPPAEMAQAFEGKLSSHSQSRPSPFEFSETQHVCMIKEIFDTDSKHLKANKCTKYATIPGTRYRKVAIIENGSSEEHAQSIRQELLQRASWFQKELNKKAEVADEVLVKAFAAFYFTAKEEMANSKVMPLINFLRHYGSPDMKYFDHKSESDVAVTEQLVTFVQYVSSDVQVDTKFLSMRNLLEHHNSADADAIVDMLAQEIEEDKLQWASLAGLASDGTSVFTDKRGGVGVKLKKKQEEHMGGRSPIMQQLWLIPILDLVSKSFQKGSVTFSHIAPNLAYAKAKLKEEALSHKAIRDAVQDLKPNGRLSVQGVEVQVTECGLVEVDNLLHRYVAALTQHLDERFQESLPLFSLFSIFDPSLLPAVDSTEFSEYGKGEISNIGKIYVPNRIPEVVAEFELFKFHMAKFKIPEPSKLVGETQTEVVLKKLVHMKLLFPLLSLFAEAILSLPISNAWPERGGSAIKRIKTRLRSRLSNKMLESLLHISINGPEICTEECDQLIWEAVQLWLDKKKNG</sequence>
<dbReference type="Pfam" id="PF05699">
    <property type="entry name" value="Dimer_Tnp_hAT"/>
    <property type="match status" value="1"/>
</dbReference>
<comment type="caution">
    <text evidence="3">The sequence shown here is derived from an EMBL/GenBank/DDBJ whole genome shotgun (WGS) entry which is preliminary data.</text>
</comment>
<dbReference type="AlphaFoldDB" id="A0A6S7GZC0"/>
<feature type="region of interest" description="Disordered" evidence="1">
    <location>
        <begin position="1"/>
        <end position="48"/>
    </location>
</feature>
<reference evidence="3" key="1">
    <citation type="submission" date="2020-04" db="EMBL/GenBank/DDBJ databases">
        <authorList>
            <person name="Alioto T."/>
            <person name="Alioto T."/>
            <person name="Gomez Garrido J."/>
        </authorList>
    </citation>
    <scope>NUCLEOTIDE SEQUENCE</scope>
    <source>
        <strain evidence="3">A484AB</strain>
    </source>
</reference>
<proteinExistence type="predicted"/>
<protein>
    <submittedName>
        <fullName evidence="3">Zinc finger 862-like</fullName>
    </submittedName>
</protein>
<dbReference type="EMBL" id="CACRXK020001550">
    <property type="protein sequence ID" value="CAB3989780.1"/>
    <property type="molecule type" value="Genomic_DNA"/>
</dbReference>
<dbReference type="InterPro" id="IPR008906">
    <property type="entry name" value="HATC_C_dom"/>
</dbReference>